<evidence type="ECO:0000313" key="1">
    <source>
        <dbReference type="EMBL" id="MBB6259854.1"/>
    </source>
</evidence>
<accession>A0A841M2N0</accession>
<name>A0A841M2N0_9HYPH</name>
<evidence type="ECO:0000313" key="2">
    <source>
        <dbReference type="Proteomes" id="UP000555393"/>
    </source>
</evidence>
<protein>
    <submittedName>
        <fullName evidence="1">Uncharacterized protein</fullName>
    </submittedName>
</protein>
<dbReference type="EMBL" id="JACIIU010000001">
    <property type="protein sequence ID" value="MBB6259854.1"/>
    <property type="molecule type" value="Genomic_DNA"/>
</dbReference>
<dbReference type="Proteomes" id="UP000555393">
    <property type="component" value="Unassembled WGS sequence"/>
</dbReference>
<proteinExistence type="predicted"/>
<dbReference type="RefSeq" id="WP_184219118.1">
    <property type="nucleotide sequence ID" value="NZ_JACIIU010000001.1"/>
</dbReference>
<sequence>MSSNHAFFWQSLKGYGQTKRPPGLPVATPNFTFAYAQVFSRPLLTDPPPTIHEDVRLVHAGLIARDKHEGNCKNARAKRKLTVLSEMTVFTPSADLYKANPARTEIKIANSTQSPAPSAAHTLRHINKKSGLLNKPDV</sequence>
<dbReference type="AlphaFoldDB" id="A0A841M2N0"/>
<gene>
    <name evidence="1" type="ORF">FHS77_000362</name>
</gene>
<reference evidence="1 2" key="1">
    <citation type="submission" date="2020-08" db="EMBL/GenBank/DDBJ databases">
        <title>Genomic Encyclopedia of Type Strains, Phase IV (KMG-IV): sequencing the most valuable type-strain genomes for metagenomic binning, comparative biology and taxonomic classification.</title>
        <authorList>
            <person name="Goeker M."/>
        </authorList>
    </citation>
    <scope>NUCLEOTIDE SEQUENCE [LARGE SCALE GENOMIC DNA]</scope>
    <source>
        <strain evidence="1 2">DSM 22336</strain>
    </source>
</reference>
<organism evidence="1 2">
    <name type="scientific">Paenochrobactrum gallinarii</name>
    <dbReference type="NCBI Taxonomy" id="643673"/>
    <lineage>
        <taxon>Bacteria</taxon>
        <taxon>Pseudomonadati</taxon>
        <taxon>Pseudomonadota</taxon>
        <taxon>Alphaproteobacteria</taxon>
        <taxon>Hyphomicrobiales</taxon>
        <taxon>Brucellaceae</taxon>
        <taxon>Paenochrobactrum</taxon>
    </lineage>
</organism>
<comment type="caution">
    <text evidence="1">The sequence shown here is derived from an EMBL/GenBank/DDBJ whole genome shotgun (WGS) entry which is preliminary data.</text>
</comment>
<keyword evidence="2" id="KW-1185">Reference proteome</keyword>